<evidence type="ECO:0000256" key="3">
    <source>
        <dbReference type="ARBA" id="ARBA00022692"/>
    </source>
</evidence>
<sequence>MWVSQNTLLELRWLLKNASPIVISYLLQNSLQSVSVITAGHLGASELAAASLSSMFITVTGLSVVLGTTLCLDTLCSQSFTSNEGNKQIVGLHVQRCLVLLACLCAPVMVLWWYTEGLFLLLKQDPVVAQLSGTYCRWMILGLPAFALFESLKKMLQAQGLFRAPSFVLFIGAPFNLAASFSLTKSLGFPGSPMAAALTYWVLVLLLLIYILKVDGSQVWPRWRCDNGFQHEEDPGYILNWEAYRTLLKLAIPGMLLICSESWAYEIIALAASWIDTTPGSHVNQGAQSVLVTSATMLYTLPFGLGIASANRVGNSLGSMQPERARHAAYAALMVSCLVALMNVLTLLFSRNVWGFLFTDDQDVVQAVCRILPVMAMFVMSDNVAGVADGVLNGQGRQHIGAWCNLVVYYLTSLPLGFLLCFHVGLGLVGIWIALALSITMACLVTVYVVLKSDWQKEALLAVQRTKIFAPTQDRGPEHKLSHWSSPSRPSSLLPTAMDNFSSDKEKLQASIQSQPLPDYTGLTHQVPVSNNGYPGEVGRSTMTQDALVYDPTTGQSILSAVTAQRQQIEQSLGQSCPKGGYHTLRMHYTTTSLLFSLLIIPYCCGYRGKRQIRGVGGQ</sequence>
<feature type="transmembrane region" description="Helical" evidence="7">
    <location>
        <begin position="127"/>
        <end position="149"/>
    </location>
</feature>
<evidence type="ECO:0000256" key="2">
    <source>
        <dbReference type="ARBA" id="ARBA00010199"/>
    </source>
</evidence>
<feature type="region of interest" description="Disordered" evidence="6">
    <location>
        <begin position="474"/>
        <end position="496"/>
    </location>
</feature>
<comment type="caution">
    <text evidence="8">The sequence shown here is derived from an EMBL/GenBank/DDBJ whole genome shotgun (WGS) entry which is preliminary data.</text>
</comment>
<feature type="transmembrane region" description="Helical" evidence="7">
    <location>
        <begin position="194"/>
        <end position="212"/>
    </location>
</feature>
<dbReference type="Pfam" id="PF01554">
    <property type="entry name" value="MatE"/>
    <property type="match status" value="2"/>
</dbReference>
<proteinExistence type="inferred from homology"/>
<evidence type="ECO:0000313" key="8">
    <source>
        <dbReference type="EMBL" id="ORX57376.1"/>
    </source>
</evidence>
<gene>
    <name evidence="8" type="ORF">DM01DRAFT_1362143</name>
</gene>
<dbReference type="GO" id="GO:0015297">
    <property type="term" value="F:antiporter activity"/>
    <property type="evidence" value="ECO:0007669"/>
    <property type="project" value="InterPro"/>
</dbReference>
<organism evidence="8 9">
    <name type="scientific">Hesseltinella vesiculosa</name>
    <dbReference type="NCBI Taxonomy" id="101127"/>
    <lineage>
        <taxon>Eukaryota</taxon>
        <taxon>Fungi</taxon>
        <taxon>Fungi incertae sedis</taxon>
        <taxon>Mucoromycota</taxon>
        <taxon>Mucoromycotina</taxon>
        <taxon>Mucoromycetes</taxon>
        <taxon>Mucorales</taxon>
        <taxon>Cunninghamellaceae</taxon>
        <taxon>Hesseltinella</taxon>
    </lineage>
</organism>
<dbReference type="STRING" id="101127.A0A1X2GMM4"/>
<feature type="transmembrane region" description="Helical" evidence="7">
    <location>
        <begin position="161"/>
        <end position="182"/>
    </location>
</feature>
<dbReference type="NCBIfam" id="TIGR00797">
    <property type="entry name" value="matE"/>
    <property type="match status" value="1"/>
</dbReference>
<keyword evidence="5 7" id="KW-0472">Membrane</keyword>
<feature type="transmembrane region" description="Helical" evidence="7">
    <location>
        <begin position="55"/>
        <end position="76"/>
    </location>
</feature>
<comment type="similarity">
    <text evidence="2">Belongs to the multi antimicrobial extrusion (MATE) (TC 2.A.66.1) family.</text>
</comment>
<protein>
    <submittedName>
        <fullName evidence="8">MATE efflux family protein</fullName>
    </submittedName>
</protein>
<feature type="transmembrane region" description="Helical" evidence="7">
    <location>
        <begin position="97"/>
        <end position="115"/>
    </location>
</feature>
<feature type="transmembrane region" description="Helical" evidence="7">
    <location>
        <begin position="400"/>
        <end position="425"/>
    </location>
</feature>
<dbReference type="PANTHER" id="PTHR11206">
    <property type="entry name" value="MULTIDRUG RESISTANCE PROTEIN"/>
    <property type="match status" value="1"/>
</dbReference>
<dbReference type="GO" id="GO:0042910">
    <property type="term" value="F:xenobiotic transmembrane transporter activity"/>
    <property type="evidence" value="ECO:0007669"/>
    <property type="project" value="InterPro"/>
</dbReference>
<dbReference type="InterPro" id="IPR045069">
    <property type="entry name" value="MATE_euk"/>
</dbReference>
<feature type="transmembrane region" description="Helical" evidence="7">
    <location>
        <begin position="287"/>
        <end position="308"/>
    </location>
</feature>
<keyword evidence="9" id="KW-1185">Reference proteome</keyword>
<dbReference type="InterPro" id="IPR002528">
    <property type="entry name" value="MATE_fam"/>
</dbReference>
<keyword evidence="4 7" id="KW-1133">Transmembrane helix</keyword>
<dbReference type="GO" id="GO:0016020">
    <property type="term" value="C:membrane"/>
    <property type="evidence" value="ECO:0007669"/>
    <property type="project" value="UniProtKB-SubCell"/>
</dbReference>
<evidence type="ECO:0000256" key="1">
    <source>
        <dbReference type="ARBA" id="ARBA00004141"/>
    </source>
</evidence>
<evidence type="ECO:0000256" key="6">
    <source>
        <dbReference type="SAM" id="MobiDB-lite"/>
    </source>
</evidence>
<evidence type="ECO:0000256" key="5">
    <source>
        <dbReference type="ARBA" id="ARBA00023136"/>
    </source>
</evidence>
<dbReference type="EMBL" id="MCGT01000008">
    <property type="protein sequence ID" value="ORX57376.1"/>
    <property type="molecule type" value="Genomic_DNA"/>
</dbReference>
<keyword evidence="3 7" id="KW-0812">Transmembrane</keyword>
<name>A0A1X2GMM4_9FUNG</name>
<evidence type="ECO:0000313" key="9">
    <source>
        <dbReference type="Proteomes" id="UP000242146"/>
    </source>
</evidence>
<accession>A0A1X2GMM4</accession>
<dbReference type="AlphaFoldDB" id="A0A1X2GMM4"/>
<feature type="compositionally biased region" description="Low complexity" evidence="6">
    <location>
        <begin position="483"/>
        <end position="495"/>
    </location>
</feature>
<feature type="transmembrane region" description="Helical" evidence="7">
    <location>
        <begin position="255"/>
        <end position="275"/>
    </location>
</feature>
<dbReference type="CDD" id="cd13132">
    <property type="entry name" value="MATE_eukaryotic"/>
    <property type="match status" value="1"/>
</dbReference>
<evidence type="ECO:0000256" key="4">
    <source>
        <dbReference type="ARBA" id="ARBA00022989"/>
    </source>
</evidence>
<feature type="transmembrane region" description="Helical" evidence="7">
    <location>
        <begin position="431"/>
        <end position="451"/>
    </location>
</feature>
<comment type="subcellular location">
    <subcellularLocation>
        <location evidence="1">Membrane</location>
        <topology evidence="1">Multi-pass membrane protein</topology>
    </subcellularLocation>
</comment>
<dbReference type="OrthoDB" id="2126698at2759"/>
<reference evidence="8 9" key="1">
    <citation type="submission" date="2016-07" db="EMBL/GenBank/DDBJ databases">
        <title>Pervasive Adenine N6-methylation of Active Genes in Fungi.</title>
        <authorList>
            <consortium name="DOE Joint Genome Institute"/>
            <person name="Mondo S.J."/>
            <person name="Dannebaum R.O."/>
            <person name="Kuo R.C."/>
            <person name="Labutti K."/>
            <person name="Haridas S."/>
            <person name="Kuo A."/>
            <person name="Salamov A."/>
            <person name="Ahrendt S.R."/>
            <person name="Lipzen A."/>
            <person name="Sullivan W."/>
            <person name="Andreopoulos W.B."/>
            <person name="Clum A."/>
            <person name="Lindquist E."/>
            <person name="Daum C."/>
            <person name="Ramamoorthy G.K."/>
            <person name="Gryganskyi A."/>
            <person name="Culley D."/>
            <person name="Magnuson J.K."/>
            <person name="James T.Y."/>
            <person name="O'Malley M.A."/>
            <person name="Stajich J.E."/>
            <person name="Spatafora J.W."/>
            <person name="Visel A."/>
            <person name="Grigoriev I.V."/>
        </authorList>
    </citation>
    <scope>NUCLEOTIDE SEQUENCE [LARGE SCALE GENOMIC DNA]</scope>
    <source>
        <strain evidence="8 9">NRRL 3301</strain>
    </source>
</reference>
<dbReference type="GO" id="GO:1990961">
    <property type="term" value="P:xenobiotic detoxification by transmembrane export across the plasma membrane"/>
    <property type="evidence" value="ECO:0007669"/>
    <property type="project" value="InterPro"/>
</dbReference>
<dbReference type="Proteomes" id="UP000242146">
    <property type="component" value="Unassembled WGS sequence"/>
</dbReference>
<feature type="transmembrane region" description="Helical" evidence="7">
    <location>
        <begin position="329"/>
        <end position="350"/>
    </location>
</feature>
<evidence type="ECO:0000256" key="7">
    <source>
        <dbReference type="SAM" id="Phobius"/>
    </source>
</evidence>